<dbReference type="EMBL" id="JAVREL010000003">
    <property type="protein sequence ID" value="MDT0342691.1"/>
    <property type="molecule type" value="Genomic_DNA"/>
</dbReference>
<feature type="transmembrane region" description="Helical" evidence="1">
    <location>
        <begin position="37"/>
        <end position="61"/>
    </location>
</feature>
<evidence type="ECO:0000313" key="3">
    <source>
        <dbReference type="Proteomes" id="UP001183246"/>
    </source>
</evidence>
<reference evidence="3" key="1">
    <citation type="submission" date="2023-07" db="EMBL/GenBank/DDBJ databases">
        <title>30 novel species of actinomycetes from the DSMZ collection.</title>
        <authorList>
            <person name="Nouioui I."/>
        </authorList>
    </citation>
    <scope>NUCLEOTIDE SEQUENCE [LARGE SCALE GENOMIC DNA]</scope>
    <source>
        <strain evidence="3">DSM 44938</strain>
    </source>
</reference>
<keyword evidence="1" id="KW-1133">Transmembrane helix</keyword>
<feature type="transmembrane region" description="Helical" evidence="1">
    <location>
        <begin position="170"/>
        <end position="188"/>
    </location>
</feature>
<keyword evidence="3" id="KW-1185">Reference proteome</keyword>
<dbReference type="Proteomes" id="UP001183246">
    <property type="component" value="Unassembled WGS sequence"/>
</dbReference>
<sequence length="208" mass="21753">MTARAPRVWSTAGAFGRAALLVLLAWAVAGTITAVSYLALGVIAVPILTGVVLGVGFVVAVIATHQAFWLGLLALVCGLPVLVGAVQYAPEAALDRRGVAQEVVITDVDVTGKRHEFRLSTVAGEALAERLDYQGSSPPYQIGDRLTVISDPEGTVPLEDAAKVDPDAKLGMLGGGTAVWTLIALYAARRGHVRRRNGKSLSDTPALY</sequence>
<accession>A0ABU2MMJ1</accession>
<keyword evidence="1" id="KW-0812">Transmembrane</keyword>
<name>A0ABU2MMJ1_9ACTN</name>
<keyword evidence="1" id="KW-0472">Membrane</keyword>
<evidence type="ECO:0008006" key="4">
    <source>
        <dbReference type="Google" id="ProtNLM"/>
    </source>
</evidence>
<comment type="caution">
    <text evidence="2">The sequence shown here is derived from an EMBL/GenBank/DDBJ whole genome shotgun (WGS) entry which is preliminary data.</text>
</comment>
<protein>
    <recommendedName>
        <fullName evidence="4">Integral membrane protein</fullName>
    </recommendedName>
</protein>
<organism evidence="2 3">
    <name type="scientific">Streptomyces litchfieldiae</name>
    <dbReference type="NCBI Taxonomy" id="3075543"/>
    <lineage>
        <taxon>Bacteria</taxon>
        <taxon>Bacillati</taxon>
        <taxon>Actinomycetota</taxon>
        <taxon>Actinomycetes</taxon>
        <taxon>Kitasatosporales</taxon>
        <taxon>Streptomycetaceae</taxon>
        <taxon>Streptomyces</taxon>
    </lineage>
</organism>
<feature type="transmembrane region" description="Helical" evidence="1">
    <location>
        <begin position="68"/>
        <end position="89"/>
    </location>
</feature>
<evidence type="ECO:0000313" key="2">
    <source>
        <dbReference type="EMBL" id="MDT0342691.1"/>
    </source>
</evidence>
<evidence type="ECO:0000256" key="1">
    <source>
        <dbReference type="SAM" id="Phobius"/>
    </source>
</evidence>
<proteinExistence type="predicted"/>
<gene>
    <name evidence="2" type="ORF">RM590_08640</name>
</gene>
<dbReference type="RefSeq" id="WP_311703803.1">
    <property type="nucleotide sequence ID" value="NZ_JAVREL010000003.1"/>
</dbReference>